<accession>A0A8H7VXW8</accession>
<dbReference type="Pfam" id="PF05282">
    <property type="entry name" value="AAR2"/>
    <property type="match status" value="1"/>
</dbReference>
<dbReference type="Pfam" id="PF20981">
    <property type="entry name" value="AAR2_1st"/>
    <property type="match status" value="1"/>
</dbReference>
<organism evidence="5 6">
    <name type="scientific">Thamnidium elegans</name>
    <dbReference type="NCBI Taxonomy" id="101142"/>
    <lineage>
        <taxon>Eukaryota</taxon>
        <taxon>Fungi</taxon>
        <taxon>Fungi incertae sedis</taxon>
        <taxon>Mucoromycota</taxon>
        <taxon>Mucoromycotina</taxon>
        <taxon>Mucoromycetes</taxon>
        <taxon>Mucorales</taxon>
        <taxon>Mucorineae</taxon>
        <taxon>Mucoraceae</taxon>
        <taxon>Thamnidium</taxon>
    </lineage>
</organism>
<comment type="caution">
    <text evidence="5">The sequence shown here is derived from an EMBL/GenBank/DDBJ whole genome shotgun (WGS) entry which is preliminary data.</text>
</comment>
<dbReference type="InterPro" id="IPR007946">
    <property type="entry name" value="AAR2"/>
</dbReference>
<evidence type="ECO:0000256" key="2">
    <source>
        <dbReference type="SAM" id="MobiDB-lite"/>
    </source>
</evidence>
<gene>
    <name evidence="5" type="ORF">INT48_005925</name>
</gene>
<sequence length="475" mass="54630">MSTSAGSEPPLKKSCPSTCRRRGITLSRLDTCTIPGLESSDMLSSSSSHGSNIDSPSKPSTIEELEEEQLVCQQADKLVIKNAYILNISSPIFALYKTQLANQLFEVGAFMLFLEAPPNLEFGIDYNAWGIGPLFKGVKLIPPGLHFIYFSTTSKEGVQGIRTGFFHFFESKEILVREWNPAIEDLRDETELDPAQVERLRYNIREFDRNMGPYPLDPPIYYQRWKKLTGYITPGLIRRILPNNGKVSHLPDKSSDDSNIKDKRLGKAIEKEEGMEFTSFDLRKSFPSGASGDEITRYSLDKSWLVRHLLKEAYNNNYKTLLGEMQLSFVCLLMAQNFSGFNQWKQLVQLLCSCPELIKEKPDMFVEFMDVLEFQLDECPDDFFRDILSENNFTGIMLKTLQQNIPGSEPKLVSRYTKLRNFIVKKTHSNKRVMATNRDTTTYQILTTEKTFMLDVRCQVHRHKLRARYRPKQEN</sequence>
<evidence type="ECO:0000259" key="3">
    <source>
        <dbReference type="Pfam" id="PF05282"/>
    </source>
</evidence>
<dbReference type="InterPro" id="IPR038514">
    <property type="entry name" value="AAR2_C_sf"/>
</dbReference>
<feature type="compositionally biased region" description="Low complexity" evidence="2">
    <location>
        <begin position="40"/>
        <end position="57"/>
    </location>
</feature>
<feature type="domain" description="AAR2 C-terminal" evidence="3">
    <location>
        <begin position="277"/>
        <end position="426"/>
    </location>
</feature>
<dbReference type="CDD" id="cd13778">
    <property type="entry name" value="Aar2_C"/>
    <property type="match status" value="1"/>
</dbReference>
<evidence type="ECO:0008006" key="7">
    <source>
        <dbReference type="Google" id="ProtNLM"/>
    </source>
</evidence>
<protein>
    <recommendedName>
        <fullName evidence="7">Protein AAR2 homolog</fullName>
    </recommendedName>
</protein>
<evidence type="ECO:0000259" key="4">
    <source>
        <dbReference type="Pfam" id="PF20981"/>
    </source>
</evidence>
<dbReference type="InterPro" id="IPR038516">
    <property type="entry name" value="AAR2_N_sf"/>
</dbReference>
<dbReference type="EMBL" id="JAEPRE010000162">
    <property type="protein sequence ID" value="KAG2231204.1"/>
    <property type="molecule type" value="Genomic_DNA"/>
</dbReference>
<comment type="similarity">
    <text evidence="1">Belongs to the AAR2 family.</text>
</comment>
<dbReference type="InterPro" id="IPR033648">
    <property type="entry name" value="AAR2_C"/>
</dbReference>
<dbReference type="InterPro" id="IPR033647">
    <property type="entry name" value="Aar2_N"/>
</dbReference>
<feature type="region of interest" description="Disordered" evidence="2">
    <location>
        <begin position="40"/>
        <end position="60"/>
    </location>
</feature>
<dbReference type="GO" id="GO:0000244">
    <property type="term" value="P:spliceosomal tri-snRNP complex assembly"/>
    <property type="evidence" value="ECO:0007669"/>
    <property type="project" value="TreeGrafter"/>
</dbReference>
<dbReference type="Gene3D" id="2.60.34.20">
    <property type="match status" value="1"/>
</dbReference>
<feature type="domain" description="AAR2 N-terminal" evidence="4">
    <location>
        <begin position="108"/>
        <end position="242"/>
    </location>
</feature>
<dbReference type="PANTHER" id="PTHR12689:SF4">
    <property type="entry name" value="PROTEIN AAR2 HOMOLOG"/>
    <property type="match status" value="1"/>
</dbReference>
<dbReference type="PANTHER" id="PTHR12689">
    <property type="entry name" value="A1 CISTRON SPLICING FACTOR AAR2-RELATED"/>
    <property type="match status" value="1"/>
</dbReference>
<dbReference type="Proteomes" id="UP000613177">
    <property type="component" value="Unassembled WGS sequence"/>
</dbReference>
<dbReference type="Gene3D" id="1.25.40.550">
    <property type="entry name" value="Aar2, C-terminal domain-like"/>
    <property type="match status" value="1"/>
</dbReference>
<evidence type="ECO:0000313" key="5">
    <source>
        <dbReference type="EMBL" id="KAG2231204.1"/>
    </source>
</evidence>
<keyword evidence="6" id="KW-1185">Reference proteome</keyword>
<dbReference type="CDD" id="cd13777">
    <property type="entry name" value="Aar2_N"/>
    <property type="match status" value="1"/>
</dbReference>
<evidence type="ECO:0000256" key="1">
    <source>
        <dbReference type="ARBA" id="ARBA00006281"/>
    </source>
</evidence>
<dbReference type="AlphaFoldDB" id="A0A8H7VXW8"/>
<proteinExistence type="inferred from homology"/>
<name>A0A8H7VXW8_9FUNG</name>
<dbReference type="FunFam" id="2.60.34.20:FF:000001">
    <property type="entry name" value="protein AAR2 homolog"/>
    <property type="match status" value="1"/>
</dbReference>
<evidence type="ECO:0000313" key="6">
    <source>
        <dbReference type="Proteomes" id="UP000613177"/>
    </source>
</evidence>
<reference evidence="5" key="1">
    <citation type="submission" date="2021-01" db="EMBL/GenBank/DDBJ databases">
        <title>Metabolic potential, ecology and presence of endohyphal bacteria is reflected in genomic diversity of Mucoromycotina.</title>
        <authorList>
            <person name="Muszewska A."/>
            <person name="Okrasinska A."/>
            <person name="Steczkiewicz K."/>
            <person name="Drgas O."/>
            <person name="Orlowska M."/>
            <person name="Perlinska-Lenart U."/>
            <person name="Aleksandrzak-Piekarczyk T."/>
            <person name="Szatraj K."/>
            <person name="Zielenkiewicz U."/>
            <person name="Pilsyk S."/>
            <person name="Malc E."/>
            <person name="Mieczkowski P."/>
            <person name="Kruszewska J.S."/>
            <person name="Biernat P."/>
            <person name="Pawlowska J."/>
        </authorList>
    </citation>
    <scope>NUCLEOTIDE SEQUENCE</scope>
    <source>
        <strain evidence="5">WA0000018081</strain>
    </source>
</reference>